<dbReference type="Pfam" id="PF00106">
    <property type="entry name" value="adh_short"/>
    <property type="match status" value="4"/>
</dbReference>
<dbReference type="EMBL" id="CAJPIZ010003002">
    <property type="protein sequence ID" value="CAG2105788.1"/>
    <property type="molecule type" value="Genomic_DNA"/>
</dbReference>
<keyword evidence="1" id="KW-0560">Oxidoreductase</keyword>
<evidence type="ECO:0000313" key="2">
    <source>
        <dbReference type="EMBL" id="CAD7625358.1"/>
    </source>
</evidence>
<sequence length="1211" mass="135838">FYAYGQSKLANILFTRELAKRLRHSNINTYSLHPGVINTNLSRHVDNPELHEGKGQTDRGWFRRNILMTPLMGSQTTLYCALDDELANESGYYYNNCLRDDYMIPEANDDKTAKSLWELMLREYLSNFMDWRRRVTSAKKLNGQVVVVTGGNTGIGKETAYQLTLREAKVYIGCRDQKRGEAAVKDILSLNPKANIKLLSLDLSSLTSVRKCVEELSGLETKVDILINNAGVAGCPEWQTEDGFEMQFGTNHLGHFLFTLHLIPLLRKAPAGRIVTVSSGLHICSPIHLDNVNLRNGAYHPFFAYAQSKLANVLFSRELAKRLRHSNINTYSLHPGVINTELDRHMADETKRAKRGWFRRNFRITPFLGSQTTLYCTLDDDIADETGYYYDNCRRVDHMIPEANDDKTAKMTSSKNLNGQVVVVTGGNTGIGKETAYQLTLRDAKVYIGCRDQKRGEAAVKDILSLNPKANISLLSLDLSSLTSVRKCVEELSGLETKVDILINNAGVAGCPEWQTEDGKAPAGRIVTVSSDIHEFGKIHLENINLRNGAYHPIFSYAQSKLANVLFSRELAKRLRHSNINTYSVHPGVINTELDRHMKPDETKREGVSGWFRRNLNLTVFMGSQTTLYCALDDEIADETGYYYEDCVRVDHMIPEANDDKTAKITSSKNLNGQVVVVTGGNKGLGKETAYQLTLRDAKVYIGCRDQTRGEAAVKDILSLNPKANIKLLSLDLSSLTSVRKCVEELSGLETKVDILINNACVNAGYPECQTEDGFEIKFGTNHLVGQIHLDNVNLRNGTYHPFFAYAQSKLANVLFSRELAKRLRHSNINTYCLDPGVADTDLSRHVGTSEAREWSALTETGWFKRNFFTTPFLGSQTTLYCALDDDIADETGYYYDNCRRVDHMIPEANDDKTAKMTSSKNLNGQVVVVTGANTGIGKETAYQLTLRDAKVYILCRDQKKGKAAVKDIQSLNPKANIKLLSLDLSSLKSVRKCVEELSGLETKVDILINNAGVMACPEWQTEDGFEMQFGTNHLGHFLFTLHLIPLLKKAPAGRIVNVSSTGHQFGQINLQNINLRNGAYHNFFAYGQSKLANVLFSRELAKRLRHSNINTYSLNPGAIDTDLQRHVDPSAATATDKSWFRRNFFMTPFMGSQTTLYCALDDELADQTGYYYDNCRRVDHMIPEANDDKTAKSLWELSCDLVKLEEHLKI</sequence>
<protein>
    <submittedName>
        <fullName evidence="2">Uncharacterized protein</fullName>
    </submittedName>
</protein>
<feature type="non-terminal residue" evidence="2">
    <location>
        <position position="1211"/>
    </location>
</feature>
<dbReference type="PANTHER" id="PTHR43157">
    <property type="entry name" value="PHOSPHATIDYLINOSITOL-GLYCAN BIOSYNTHESIS CLASS F PROTEIN-RELATED"/>
    <property type="match status" value="1"/>
</dbReference>
<name>A0A7R9KM44_9ACAR</name>
<dbReference type="OrthoDB" id="191139at2759"/>
<dbReference type="PRINTS" id="PR00081">
    <property type="entry name" value="GDHRDH"/>
</dbReference>
<dbReference type="EMBL" id="OC857577">
    <property type="protein sequence ID" value="CAD7625358.1"/>
    <property type="molecule type" value="Genomic_DNA"/>
</dbReference>
<accession>A0A7R9KM44</accession>
<dbReference type="PRINTS" id="PR00080">
    <property type="entry name" value="SDRFAMILY"/>
</dbReference>
<dbReference type="InterPro" id="IPR002347">
    <property type="entry name" value="SDR_fam"/>
</dbReference>
<keyword evidence="3" id="KW-1185">Reference proteome</keyword>
<dbReference type="Proteomes" id="UP000759131">
    <property type="component" value="Unassembled WGS sequence"/>
</dbReference>
<dbReference type="GO" id="GO:0016491">
    <property type="term" value="F:oxidoreductase activity"/>
    <property type="evidence" value="ECO:0007669"/>
    <property type="project" value="UniProtKB-KW"/>
</dbReference>
<dbReference type="AlphaFoldDB" id="A0A7R9KM44"/>
<evidence type="ECO:0000256" key="1">
    <source>
        <dbReference type="ARBA" id="ARBA00023002"/>
    </source>
</evidence>
<dbReference type="Gene3D" id="3.40.50.720">
    <property type="entry name" value="NAD(P)-binding Rossmann-like Domain"/>
    <property type="match status" value="7"/>
</dbReference>
<dbReference type="CDD" id="cd05327">
    <property type="entry name" value="retinol-DH_like_SDR_c_like"/>
    <property type="match status" value="2"/>
</dbReference>
<proteinExistence type="predicted"/>
<reference evidence="2" key="1">
    <citation type="submission" date="2020-11" db="EMBL/GenBank/DDBJ databases">
        <authorList>
            <person name="Tran Van P."/>
        </authorList>
    </citation>
    <scope>NUCLEOTIDE SEQUENCE</scope>
</reference>
<dbReference type="PANTHER" id="PTHR43157:SF31">
    <property type="entry name" value="PHOSPHATIDYLINOSITOL-GLYCAN BIOSYNTHESIS CLASS F PROTEIN"/>
    <property type="match status" value="1"/>
</dbReference>
<dbReference type="InterPro" id="IPR036291">
    <property type="entry name" value="NAD(P)-bd_dom_sf"/>
</dbReference>
<evidence type="ECO:0000313" key="3">
    <source>
        <dbReference type="Proteomes" id="UP000759131"/>
    </source>
</evidence>
<gene>
    <name evidence="2" type="ORF">OSB1V03_LOCUS5793</name>
</gene>
<dbReference type="SUPFAM" id="SSF51735">
    <property type="entry name" value="NAD(P)-binding Rossmann-fold domains"/>
    <property type="match status" value="5"/>
</dbReference>
<organism evidence="2">
    <name type="scientific">Medioppia subpectinata</name>
    <dbReference type="NCBI Taxonomy" id="1979941"/>
    <lineage>
        <taxon>Eukaryota</taxon>
        <taxon>Metazoa</taxon>
        <taxon>Ecdysozoa</taxon>
        <taxon>Arthropoda</taxon>
        <taxon>Chelicerata</taxon>
        <taxon>Arachnida</taxon>
        <taxon>Acari</taxon>
        <taxon>Acariformes</taxon>
        <taxon>Sarcoptiformes</taxon>
        <taxon>Oribatida</taxon>
        <taxon>Brachypylina</taxon>
        <taxon>Oppioidea</taxon>
        <taxon>Oppiidae</taxon>
        <taxon>Medioppia</taxon>
    </lineage>
</organism>